<organism evidence="3 4">
    <name type="scientific">Hydrogenophaga atypica</name>
    <dbReference type="NCBI Taxonomy" id="249409"/>
    <lineage>
        <taxon>Bacteria</taxon>
        <taxon>Pseudomonadati</taxon>
        <taxon>Pseudomonadota</taxon>
        <taxon>Betaproteobacteria</taxon>
        <taxon>Burkholderiales</taxon>
        <taxon>Comamonadaceae</taxon>
        <taxon>Hydrogenophaga</taxon>
    </lineage>
</organism>
<dbReference type="InterPro" id="IPR021548">
    <property type="entry name" value="DUF2895"/>
</dbReference>
<dbReference type="Pfam" id="PF11444">
    <property type="entry name" value="DUF2895"/>
    <property type="match status" value="1"/>
</dbReference>
<evidence type="ECO:0000313" key="4">
    <source>
        <dbReference type="Proteomes" id="UP001596501"/>
    </source>
</evidence>
<accession>A0ABW2QS88</accession>
<dbReference type="NCBIfam" id="TIGR03746">
    <property type="entry name" value="conj_TIGR03746"/>
    <property type="match status" value="1"/>
</dbReference>
<evidence type="ECO:0000256" key="1">
    <source>
        <dbReference type="SAM" id="MobiDB-lite"/>
    </source>
</evidence>
<proteinExistence type="predicted"/>
<gene>
    <name evidence="3" type="ORF">ACFQPB_15855</name>
</gene>
<sequence>MSQKYLDALASERQHNAVLRKVMLLVAGLGAIGMFLTYSLPKHLELHVAPDMKAGDTVSFKGGQAPVPTVNVYGFAYYIWQQINRWQADGAVDYGKQIYDFQAYLTPRCQAQLQGDMEGRFKKGELRQRTRQITEVPGFSFAENRVITESTSAWTVLLDMQVMESYRGQAIKDVFIRYPVRVVRYDVDRQRNPWRLAVDCFGSNRPARLDAEEIKAVQSGKPGTALALPQTVTPAALPKTTDQSIDPSSEMQPTPLEAPAAPSTPAQR</sequence>
<protein>
    <submittedName>
        <fullName evidence="3">PFL_4703 family integrating conjugative element protein</fullName>
    </submittedName>
</protein>
<evidence type="ECO:0000256" key="2">
    <source>
        <dbReference type="SAM" id="Phobius"/>
    </source>
</evidence>
<dbReference type="EMBL" id="JBHTCA010000014">
    <property type="protein sequence ID" value="MFC7410340.1"/>
    <property type="molecule type" value="Genomic_DNA"/>
</dbReference>
<feature type="compositionally biased region" description="Polar residues" evidence="1">
    <location>
        <begin position="240"/>
        <end position="252"/>
    </location>
</feature>
<keyword evidence="2" id="KW-0812">Transmembrane</keyword>
<dbReference type="RefSeq" id="WP_382225258.1">
    <property type="nucleotide sequence ID" value="NZ_JBHTCA010000014.1"/>
</dbReference>
<reference evidence="4" key="1">
    <citation type="journal article" date="2019" name="Int. J. Syst. Evol. Microbiol.">
        <title>The Global Catalogue of Microorganisms (GCM) 10K type strain sequencing project: providing services to taxonomists for standard genome sequencing and annotation.</title>
        <authorList>
            <consortium name="The Broad Institute Genomics Platform"/>
            <consortium name="The Broad Institute Genome Sequencing Center for Infectious Disease"/>
            <person name="Wu L."/>
            <person name="Ma J."/>
        </authorList>
    </citation>
    <scope>NUCLEOTIDE SEQUENCE [LARGE SCALE GENOMIC DNA]</scope>
    <source>
        <strain evidence="4">CGMCC 1.12371</strain>
    </source>
</reference>
<feature type="transmembrane region" description="Helical" evidence="2">
    <location>
        <begin position="21"/>
        <end position="40"/>
    </location>
</feature>
<keyword evidence="2" id="KW-0472">Membrane</keyword>
<comment type="caution">
    <text evidence="3">The sequence shown here is derived from an EMBL/GenBank/DDBJ whole genome shotgun (WGS) entry which is preliminary data.</text>
</comment>
<keyword evidence="4" id="KW-1185">Reference proteome</keyword>
<name>A0ABW2QS88_9BURK</name>
<feature type="region of interest" description="Disordered" evidence="1">
    <location>
        <begin position="221"/>
        <end position="268"/>
    </location>
</feature>
<dbReference type="Proteomes" id="UP001596501">
    <property type="component" value="Unassembled WGS sequence"/>
</dbReference>
<keyword evidence="2" id="KW-1133">Transmembrane helix</keyword>
<evidence type="ECO:0000313" key="3">
    <source>
        <dbReference type="EMBL" id="MFC7410340.1"/>
    </source>
</evidence>